<accession>A0A161GM60</accession>
<dbReference type="STRING" id="1335048.AKL17_2277"/>
<reference evidence="2 3" key="1">
    <citation type="submission" date="2015-09" db="EMBL/GenBank/DDBJ databases">
        <title>Complete genome sequence of Defluviimonas alba cai42t isolated from an oilfield in Xinjiang.</title>
        <authorList>
            <person name="Geng S."/>
            <person name="Pan X."/>
            <person name="Wu X."/>
        </authorList>
    </citation>
    <scope>NUCLEOTIDE SEQUENCE [LARGE SCALE GENOMIC DNA]</scope>
    <source>
        <strain evidence="3">cai42</strain>
    </source>
</reference>
<evidence type="ECO:0000313" key="3">
    <source>
        <dbReference type="Proteomes" id="UP000076128"/>
    </source>
</evidence>
<dbReference type="Proteomes" id="UP000076128">
    <property type="component" value="Chromosome"/>
</dbReference>
<dbReference type="AlphaFoldDB" id="A0A161GM60"/>
<dbReference type="InterPro" id="IPR046858">
    <property type="entry name" value="ChrB_N"/>
</dbReference>
<sequence length="184" mass="21215">MYVRMKKIIWLLLTYKVPAEPSAKRIAIWRRLKSMGAVYLQNGVCVLPRTDDHIRRLKILENDIAQASGESVILETVALDAGQEEKVIARFKAERDEAYAEFIDKCDDFEREVAKEITAAHYSYAELEENDVDLKKLQGWIEKIAKLDFYGAAQAEEARRRLKGCERVLDDYARRVFDARGEDG</sequence>
<evidence type="ECO:0000259" key="1">
    <source>
        <dbReference type="Pfam" id="PF20229"/>
    </source>
</evidence>
<dbReference type="KEGG" id="daa:AKL17_2277"/>
<dbReference type="PATRIC" id="fig|1335048.3.peg.2374"/>
<organism evidence="2 3">
    <name type="scientific">Frigidibacter mobilis</name>
    <dbReference type="NCBI Taxonomy" id="1335048"/>
    <lineage>
        <taxon>Bacteria</taxon>
        <taxon>Pseudomonadati</taxon>
        <taxon>Pseudomonadota</taxon>
        <taxon>Alphaproteobacteria</taxon>
        <taxon>Rhodobacterales</taxon>
        <taxon>Paracoccaceae</taxon>
        <taxon>Frigidibacter</taxon>
    </lineage>
</organism>
<evidence type="ECO:0000313" key="2">
    <source>
        <dbReference type="EMBL" id="AMY69523.1"/>
    </source>
</evidence>
<keyword evidence="3" id="KW-1185">Reference proteome</keyword>
<proteinExistence type="predicted"/>
<gene>
    <name evidence="2" type="ORF">AKL17_2277</name>
</gene>
<protein>
    <submittedName>
        <fullName evidence="2">ChrB domain-containing protein</fullName>
    </submittedName>
</protein>
<dbReference type="EMBL" id="CP012661">
    <property type="protein sequence ID" value="AMY69523.1"/>
    <property type="molecule type" value="Genomic_DNA"/>
</dbReference>
<name>A0A161GM60_9RHOB</name>
<feature type="domain" description="ChrB N-terminal" evidence="1">
    <location>
        <begin position="25"/>
        <end position="181"/>
    </location>
</feature>
<dbReference type="Pfam" id="PF20229">
    <property type="entry name" value="ChrB_N"/>
    <property type="match status" value="1"/>
</dbReference>